<dbReference type="Pfam" id="PF00440">
    <property type="entry name" value="TetR_N"/>
    <property type="match status" value="1"/>
</dbReference>
<keyword evidence="2" id="KW-0805">Transcription regulation</keyword>
<dbReference type="Pfam" id="PF13977">
    <property type="entry name" value="TetR_C_6"/>
    <property type="match status" value="1"/>
</dbReference>
<comment type="caution">
    <text evidence="7">The sequence shown here is derived from an EMBL/GenBank/DDBJ whole genome shotgun (WGS) entry which is preliminary data.</text>
</comment>
<evidence type="ECO:0000259" key="6">
    <source>
        <dbReference type="PROSITE" id="PS50977"/>
    </source>
</evidence>
<dbReference type="AlphaFoldDB" id="A0A8J3CDG4"/>
<dbReference type="GO" id="GO:0000976">
    <property type="term" value="F:transcription cis-regulatory region binding"/>
    <property type="evidence" value="ECO:0007669"/>
    <property type="project" value="TreeGrafter"/>
</dbReference>
<keyword evidence="3 5" id="KW-0238">DNA-binding</keyword>
<name>A0A8J3CDG4_9PSEU</name>
<dbReference type="PANTHER" id="PTHR30055">
    <property type="entry name" value="HTH-TYPE TRANSCRIPTIONAL REGULATOR RUTR"/>
    <property type="match status" value="1"/>
</dbReference>
<proteinExistence type="predicted"/>
<accession>A0A8J3CDG4</accession>
<feature type="domain" description="HTH tetR-type" evidence="6">
    <location>
        <begin position="10"/>
        <end position="70"/>
    </location>
</feature>
<reference evidence="7" key="2">
    <citation type="submission" date="2020-09" db="EMBL/GenBank/DDBJ databases">
        <authorList>
            <person name="Sun Q."/>
            <person name="Zhou Y."/>
        </authorList>
    </citation>
    <scope>NUCLEOTIDE SEQUENCE</scope>
    <source>
        <strain evidence="7">CGMCC 4.5737</strain>
    </source>
</reference>
<dbReference type="RefSeq" id="WP_189056408.1">
    <property type="nucleotide sequence ID" value="NZ_BMMK01000007.1"/>
</dbReference>
<evidence type="ECO:0000313" key="8">
    <source>
        <dbReference type="Proteomes" id="UP000637578"/>
    </source>
</evidence>
<gene>
    <name evidence="7" type="ORF">GCM10012275_21030</name>
</gene>
<dbReference type="PRINTS" id="PR00455">
    <property type="entry name" value="HTHTETR"/>
</dbReference>
<dbReference type="Gene3D" id="1.10.10.60">
    <property type="entry name" value="Homeodomain-like"/>
    <property type="match status" value="1"/>
</dbReference>
<evidence type="ECO:0000256" key="1">
    <source>
        <dbReference type="ARBA" id="ARBA00022491"/>
    </source>
</evidence>
<dbReference type="SUPFAM" id="SSF48498">
    <property type="entry name" value="Tetracyclin repressor-like, C-terminal domain"/>
    <property type="match status" value="1"/>
</dbReference>
<dbReference type="Gene3D" id="1.10.357.10">
    <property type="entry name" value="Tetracycline Repressor, domain 2"/>
    <property type="match status" value="1"/>
</dbReference>
<dbReference type="InterPro" id="IPR009057">
    <property type="entry name" value="Homeodomain-like_sf"/>
</dbReference>
<evidence type="ECO:0000256" key="4">
    <source>
        <dbReference type="ARBA" id="ARBA00023163"/>
    </source>
</evidence>
<reference evidence="7" key="1">
    <citation type="journal article" date="2014" name="Int. J. Syst. Evol. Microbiol.">
        <title>Complete genome sequence of Corynebacterium casei LMG S-19264T (=DSM 44701T), isolated from a smear-ripened cheese.</title>
        <authorList>
            <consortium name="US DOE Joint Genome Institute (JGI-PGF)"/>
            <person name="Walter F."/>
            <person name="Albersmeier A."/>
            <person name="Kalinowski J."/>
            <person name="Ruckert C."/>
        </authorList>
    </citation>
    <scope>NUCLEOTIDE SEQUENCE</scope>
    <source>
        <strain evidence="7">CGMCC 4.5737</strain>
    </source>
</reference>
<dbReference type="PROSITE" id="PS50977">
    <property type="entry name" value="HTH_TETR_2"/>
    <property type="match status" value="1"/>
</dbReference>
<dbReference type="InterPro" id="IPR036271">
    <property type="entry name" value="Tet_transcr_reg_TetR-rel_C_sf"/>
</dbReference>
<evidence type="ECO:0000256" key="5">
    <source>
        <dbReference type="PROSITE-ProRule" id="PRU00335"/>
    </source>
</evidence>
<keyword evidence="4" id="KW-0804">Transcription</keyword>
<dbReference type="GO" id="GO:0003700">
    <property type="term" value="F:DNA-binding transcription factor activity"/>
    <property type="evidence" value="ECO:0007669"/>
    <property type="project" value="TreeGrafter"/>
</dbReference>
<organism evidence="7 8">
    <name type="scientific">Longimycelium tulufanense</name>
    <dbReference type="NCBI Taxonomy" id="907463"/>
    <lineage>
        <taxon>Bacteria</taxon>
        <taxon>Bacillati</taxon>
        <taxon>Actinomycetota</taxon>
        <taxon>Actinomycetes</taxon>
        <taxon>Pseudonocardiales</taxon>
        <taxon>Pseudonocardiaceae</taxon>
        <taxon>Longimycelium</taxon>
    </lineage>
</organism>
<evidence type="ECO:0000313" key="7">
    <source>
        <dbReference type="EMBL" id="GGM49930.1"/>
    </source>
</evidence>
<sequence>MPKGPTKRRPETLARLLDAALDVFAERSFYGASIEEICDRAGYTRGAFYSNFTSKEELFLALFDRHSKQTLDDLTEALVRATNATDPGKALTEWASVRDPDERRWYLVSTEFSLYAARNPETAARLAEHEAQVRDRIVRILELLFEHIGAKPPVDLVMVARLATAIREGGILQSLVEPDELPVGELERQFLPLFVRAVTAGIR</sequence>
<dbReference type="SUPFAM" id="SSF46689">
    <property type="entry name" value="Homeodomain-like"/>
    <property type="match status" value="1"/>
</dbReference>
<feature type="DNA-binding region" description="H-T-H motif" evidence="5">
    <location>
        <begin position="33"/>
        <end position="52"/>
    </location>
</feature>
<dbReference type="InterPro" id="IPR050109">
    <property type="entry name" value="HTH-type_TetR-like_transc_reg"/>
</dbReference>
<dbReference type="EMBL" id="BMMK01000007">
    <property type="protein sequence ID" value="GGM49930.1"/>
    <property type="molecule type" value="Genomic_DNA"/>
</dbReference>
<dbReference type="PANTHER" id="PTHR30055:SF241">
    <property type="entry name" value="TRANSCRIPTIONAL REGULATORY PROTEIN"/>
    <property type="match status" value="1"/>
</dbReference>
<keyword evidence="8" id="KW-1185">Reference proteome</keyword>
<evidence type="ECO:0000256" key="2">
    <source>
        <dbReference type="ARBA" id="ARBA00023015"/>
    </source>
</evidence>
<dbReference type="InterPro" id="IPR039538">
    <property type="entry name" value="BetI_C"/>
</dbReference>
<dbReference type="InterPro" id="IPR001647">
    <property type="entry name" value="HTH_TetR"/>
</dbReference>
<evidence type="ECO:0000256" key="3">
    <source>
        <dbReference type="ARBA" id="ARBA00023125"/>
    </source>
</evidence>
<protein>
    <submittedName>
        <fullName evidence="7">Putative TetR-family regulatory protein</fullName>
    </submittedName>
</protein>
<keyword evidence="1" id="KW-0678">Repressor</keyword>
<dbReference type="Proteomes" id="UP000637578">
    <property type="component" value="Unassembled WGS sequence"/>
</dbReference>